<proteinExistence type="predicted"/>
<keyword evidence="3" id="KW-1185">Reference proteome</keyword>
<evidence type="ECO:0000313" key="3">
    <source>
        <dbReference type="Proteomes" id="UP000326396"/>
    </source>
</evidence>
<reference evidence="2 3" key="1">
    <citation type="submission" date="2019-05" db="EMBL/GenBank/DDBJ databases">
        <title>Mikania micrantha, genome provides insights into the molecular mechanism of rapid growth.</title>
        <authorList>
            <person name="Liu B."/>
        </authorList>
    </citation>
    <scope>NUCLEOTIDE SEQUENCE [LARGE SCALE GENOMIC DNA]</scope>
    <source>
        <strain evidence="2">NLD-2019</strain>
        <tissue evidence="2">Leaf</tissue>
    </source>
</reference>
<gene>
    <name evidence="2" type="ORF">E3N88_37676</name>
</gene>
<sequence length="134" mass="15167">MFNIQITNLALEFRDNRPGLISRDLTEDCGRDKFLSQGEKFEKMWKMNSISDLAKGKTTGLGYNSVEPPVVYTPQVEVKCKPEIKLVFDEELGVHMADSESEVSDNTSAEDTTEEEVVVPEIKTKTVSKRKNHK</sequence>
<dbReference type="AlphaFoldDB" id="A0A5N6LRW1"/>
<accession>A0A5N6LRW1</accession>
<organism evidence="2 3">
    <name type="scientific">Mikania micrantha</name>
    <name type="common">bitter vine</name>
    <dbReference type="NCBI Taxonomy" id="192012"/>
    <lineage>
        <taxon>Eukaryota</taxon>
        <taxon>Viridiplantae</taxon>
        <taxon>Streptophyta</taxon>
        <taxon>Embryophyta</taxon>
        <taxon>Tracheophyta</taxon>
        <taxon>Spermatophyta</taxon>
        <taxon>Magnoliopsida</taxon>
        <taxon>eudicotyledons</taxon>
        <taxon>Gunneridae</taxon>
        <taxon>Pentapetalae</taxon>
        <taxon>asterids</taxon>
        <taxon>campanulids</taxon>
        <taxon>Asterales</taxon>
        <taxon>Asteraceae</taxon>
        <taxon>Asteroideae</taxon>
        <taxon>Heliantheae alliance</taxon>
        <taxon>Eupatorieae</taxon>
        <taxon>Mikania</taxon>
    </lineage>
</organism>
<protein>
    <submittedName>
        <fullName evidence="2">Uncharacterized protein</fullName>
    </submittedName>
</protein>
<evidence type="ECO:0000256" key="1">
    <source>
        <dbReference type="SAM" id="MobiDB-lite"/>
    </source>
</evidence>
<dbReference type="EMBL" id="SZYD01000018">
    <property type="protein sequence ID" value="KAD2804299.1"/>
    <property type="molecule type" value="Genomic_DNA"/>
</dbReference>
<dbReference type="Proteomes" id="UP000326396">
    <property type="component" value="Linkage Group LG8"/>
</dbReference>
<feature type="region of interest" description="Disordered" evidence="1">
    <location>
        <begin position="97"/>
        <end position="118"/>
    </location>
</feature>
<evidence type="ECO:0000313" key="2">
    <source>
        <dbReference type="EMBL" id="KAD2804299.1"/>
    </source>
</evidence>
<name>A0A5N6LRW1_9ASTR</name>
<comment type="caution">
    <text evidence="2">The sequence shown here is derived from an EMBL/GenBank/DDBJ whole genome shotgun (WGS) entry which is preliminary data.</text>
</comment>